<dbReference type="KEGG" id="hyf:DTO96_101919"/>
<keyword evidence="6" id="KW-1185">Reference proteome</keyword>
<proteinExistence type="inferred from homology"/>
<keyword evidence="5" id="KW-0378">Hydrolase</keyword>
<protein>
    <submittedName>
        <fullName evidence="5">Metalloprotease PmbA</fullName>
        <ecNumber evidence="5">3.4.-.-</ecNumber>
    </submittedName>
</protein>
<evidence type="ECO:0000259" key="4">
    <source>
        <dbReference type="Pfam" id="PF19290"/>
    </source>
</evidence>
<dbReference type="EC" id="3.4.-.-" evidence="5"/>
<keyword evidence="5" id="KW-0482">Metalloprotease</keyword>
<dbReference type="Proteomes" id="UP000252182">
    <property type="component" value="Chromosome"/>
</dbReference>
<comment type="similarity">
    <text evidence="1">Belongs to the peptidase U62 family.</text>
</comment>
<dbReference type="GO" id="GO:0005829">
    <property type="term" value="C:cytosol"/>
    <property type="evidence" value="ECO:0007669"/>
    <property type="project" value="TreeGrafter"/>
</dbReference>
<evidence type="ECO:0000259" key="2">
    <source>
        <dbReference type="Pfam" id="PF01523"/>
    </source>
</evidence>
<dbReference type="AlphaFoldDB" id="A0A345DCU0"/>
<dbReference type="InterPro" id="IPR045569">
    <property type="entry name" value="Metalloprtase-TldD/E_C"/>
</dbReference>
<dbReference type="PANTHER" id="PTHR43421">
    <property type="entry name" value="METALLOPROTEASE PMBA"/>
    <property type="match status" value="1"/>
</dbReference>
<feature type="domain" description="Metalloprotease TldD/E C-terminal" evidence="3">
    <location>
        <begin position="240"/>
        <end position="451"/>
    </location>
</feature>
<dbReference type="InterPro" id="IPR002510">
    <property type="entry name" value="Metalloprtase-TldD/E_N"/>
</dbReference>
<dbReference type="InterPro" id="IPR035068">
    <property type="entry name" value="TldD/PmbA_N"/>
</dbReference>
<dbReference type="InterPro" id="IPR045570">
    <property type="entry name" value="Metalloprtase-TldD/E_cen_dom"/>
</dbReference>
<evidence type="ECO:0000313" key="5">
    <source>
        <dbReference type="EMBL" id="AXF86178.1"/>
    </source>
</evidence>
<feature type="domain" description="Metalloprotease TldD/E N-terminal" evidence="2">
    <location>
        <begin position="32"/>
        <end position="95"/>
    </location>
</feature>
<dbReference type="SUPFAM" id="SSF111283">
    <property type="entry name" value="Putative modulator of DNA gyrase, PmbA/TldD"/>
    <property type="match status" value="1"/>
</dbReference>
<sequence length="451" mass="48186">MSVRFDYTRKQLETMAQLALDNAKSVGASAAAVEVSESNGLSVSTRNCEVETVEHNRDKSLGITVYMGKRRGHSSTSDFSDEAIASAVHAAFDIAKYTAEDDFAGLPAKKYLVGKTAAKQDLDLFHPWDVSTADAIALAQRAERAAFAESKYIKNTEGASVNTSQGHFVAAATNGFMGGFAYSRHSMGAMPIAQKGRNMERDAWFSSNRVPEQLASPERIGAYAAARAASRLGAKKISSRTCPVLFDAPLACGLLGNLAQAISGGALYRKTSFLLDALDKKVFPKHITVVDDPFLPQGMGSSMFDDEGVATERRTLIEDGVLKGYLLSMYTARKLNMTPTGNASGSHNLRLSSSKTRAKDDLGGMLAKMGTGLFVTELLGSGVNYVTGDYSRGVCGFWVENGVIAYPVQEITIAGNLKEMFKGMVAVGADELVRGTKQTGSILIETMTIAG</sequence>
<dbReference type="Pfam" id="PF19289">
    <property type="entry name" value="PmbA_TldD_3rd"/>
    <property type="match status" value="1"/>
</dbReference>
<accession>A0A345DCU0</accession>
<dbReference type="NCBIfam" id="NF008268">
    <property type="entry name" value="PRK11040.1"/>
    <property type="match status" value="1"/>
</dbReference>
<reference evidence="6" key="1">
    <citation type="submission" date="2018-07" db="EMBL/GenBank/DDBJ databases">
        <authorList>
            <person name="Kim H."/>
        </authorList>
    </citation>
    <scope>NUCLEOTIDE SEQUENCE [LARGE SCALE GENOMIC DNA]</scope>
    <source>
        <strain evidence="6">F02</strain>
    </source>
</reference>
<dbReference type="Pfam" id="PF01523">
    <property type="entry name" value="PmbA_TldD_1st"/>
    <property type="match status" value="1"/>
</dbReference>
<dbReference type="EMBL" id="CP031124">
    <property type="protein sequence ID" value="AXF86178.1"/>
    <property type="molecule type" value="Genomic_DNA"/>
</dbReference>
<dbReference type="InterPro" id="IPR047657">
    <property type="entry name" value="PmbA"/>
</dbReference>
<feature type="domain" description="Metalloprotease TldD/E central" evidence="4">
    <location>
        <begin position="126"/>
        <end position="232"/>
    </location>
</feature>
<organism evidence="5 6">
    <name type="scientific">Ephemeroptericola cinctiostellae</name>
    <dbReference type="NCBI Taxonomy" id="2268024"/>
    <lineage>
        <taxon>Bacteria</taxon>
        <taxon>Pseudomonadati</taxon>
        <taxon>Pseudomonadota</taxon>
        <taxon>Betaproteobacteria</taxon>
        <taxon>Burkholderiales</taxon>
        <taxon>Burkholderiaceae</taxon>
        <taxon>Ephemeroptericola</taxon>
    </lineage>
</organism>
<dbReference type="RefSeq" id="WP_114563283.1">
    <property type="nucleotide sequence ID" value="NZ_CP031124.1"/>
</dbReference>
<evidence type="ECO:0000256" key="1">
    <source>
        <dbReference type="ARBA" id="ARBA00005836"/>
    </source>
</evidence>
<evidence type="ECO:0000259" key="3">
    <source>
        <dbReference type="Pfam" id="PF19289"/>
    </source>
</evidence>
<evidence type="ECO:0000313" key="6">
    <source>
        <dbReference type="Proteomes" id="UP000252182"/>
    </source>
</evidence>
<keyword evidence="5" id="KW-0645">Protease</keyword>
<dbReference type="InterPro" id="IPR036059">
    <property type="entry name" value="TldD/PmbA_sf"/>
</dbReference>
<dbReference type="Gene3D" id="3.30.2290.10">
    <property type="entry name" value="PmbA/TldD superfamily"/>
    <property type="match status" value="1"/>
</dbReference>
<dbReference type="OrthoDB" id="9803618at2"/>
<dbReference type="GO" id="GO:0006508">
    <property type="term" value="P:proteolysis"/>
    <property type="evidence" value="ECO:0007669"/>
    <property type="project" value="UniProtKB-KW"/>
</dbReference>
<dbReference type="GO" id="GO:0008237">
    <property type="term" value="F:metallopeptidase activity"/>
    <property type="evidence" value="ECO:0007669"/>
    <property type="project" value="UniProtKB-KW"/>
</dbReference>
<dbReference type="PANTHER" id="PTHR43421:SF1">
    <property type="entry name" value="METALLOPROTEASE PMBA"/>
    <property type="match status" value="1"/>
</dbReference>
<gene>
    <name evidence="5" type="primary">pmbA</name>
    <name evidence="5" type="ORF">DTO96_101919</name>
</gene>
<dbReference type="Pfam" id="PF19290">
    <property type="entry name" value="PmbA_TldD_2nd"/>
    <property type="match status" value="1"/>
</dbReference>
<name>A0A345DCU0_9BURK</name>